<evidence type="ECO:0000256" key="2">
    <source>
        <dbReference type="ARBA" id="ARBA00021549"/>
    </source>
</evidence>
<name>Q0HRV2_SHESR</name>
<evidence type="ECO:0000259" key="12">
    <source>
        <dbReference type="Pfam" id="PF12019"/>
    </source>
</evidence>
<keyword evidence="7 11" id="KW-1133">Transmembrane helix</keyword>
<evidence type="ECO:0000256" key="10">
    <source>
        <dbReference type="ARBA" id="ARBA00030775"/>
    </source>
</evidence>
<evidence type="ECO:0000256" key="8">
    <source>
        <dbReference type="ARBA" id="ARBA00023136"/>
    </source>
</evidence>
<evidence type="ECO:0000256" key="4">
    <source>
        <dbReference type="ARBA" id="ARBA00022481"/>
    </source>
</evidence>
<dbReference type="Gene3D" id="3.30.700.10">
    <property type="entry name" value="Glycoprotein, Type 4 Pilin"/>
    <property type="match status" value="1"/>
</dbReference>
<dbReference type="GO" id="GO:0015627">
    <property type="term" value="C:type II protein secretion system complex"/>
    <property type="evidence" value="ECO:0007669"/>
    <property type="project" value="InterPro"/>
</dbReference>
<comment type="subcellular location">
    <subcellularLocation>
        <location evidence="1">Cell inner membrane</location>
        <topology evidence="1">Single-pass membrane protein</topology>
    </subcellularLocation>
</comment>
<dbReference type="KEGG" id="shm:Shewmr7_3169"/>
<keyword evidence="6 11" id="KW-0812">Transmembrane</keyword>
<dbReference type="HOGENOM" id="CLU_084761_1_2_6"/>
<evidence type="ECO:0000256" key="5">
    <source>
        <dbReference type="ARBA" id="ARBA00022519"/>
    </source>
</evidence>
<keyword evidence="8 11" id="KW-0472">Membrane</keyword>
<dbReference type="AlphaFoldDB" id="Q0HRV2"/>
<protein>
    <recommendedName>
        <fullName evidence="2">Type II secretion system protein H</fullName>
    </recommendedName>
    <alternativeName>
        <fullName evidence="10">General secretion pathway protein H</fullName>
    </alternativeName>
</protein>
<dbReference type="NCBIfam" id="TIGR02532">
    <property type="entry name" value="IV_pilin_GFxxxE"/>
    <property type="match status" value="1"/>
</dbReference>
<keyword evidence="3" id="KW-1003">Cell membrane</keyword>
<dbReference type="Pfam" id="PF12019">
    <property type="entry name" value="GspH"/>
    <property type="match status" value="1"/>
</dbReference>
<dbReference type="SUPFAM" id="SSF54523">
    <property type="entry name" value="Pili subunits"/>
    <property type="match status" value="1"/>
</dbReference>
<keyword evidence="4" id="KW-0488">Methylation</keyword>
<dbReference type="EMBL" id="CP000444">
    <property type="protein sequence ID" value="ABI44153.1"/>
    <property type="molecule type" value="Genomic_DNA"/>
</dbReference>
<evidence type="ECO:0000256" key="11">
    <source>
        <dbReference type="SAM" id="Phobius"/>
    </source>
</evidence>
<dbReference type="GO" id="GO:0015628">
    <property type="term" value="P:protein secretion by the type II secretion system"/>
    <property type="evidence" value="ECO:0007669"/>
    <property type="project" value="InterPro"/>
</dbReference>
<comment type="similarity">
    <text evidence="9">Belongs to the GSP H family.</text>
</comment>
<evidence type="ECO:0000256" key="6">
    <source>
        <dbReference type="ARBA" id="ARBA00022692"/>
    </source>
</evidence>
<accession>Q0HRV2</accession>
<dbReference type="InterPro" id="IPR022346">
    <property type="entry name" value="T2SS_GspH"/>
</dbReference>
<feature type="domain" description="General secretion pathway GspH" evidence="12">
    <location>
        <begin position="44"/>
        <end position="135"/>
    </location>
</feature>
<gene>
    <name evidence="13" type="ordered locus">Shewmr7_3169</name>
</gene>
<evidence type="ECO:0000256" key="9">
    <source>
        <dbReference type="ARBA" id="ARBA00025772"/>
    </source>
</evidence>
<sequence>MSTKKILGFTLTELMVVVAIVAIIAGIAAPSFASMIRENTARTQVNELLALTNYARSEAIKRQSNIQVAITSLGASGWKAQILSGTELLKEMDKSGSVVSVSAVNLGFDMRGRRATGTDNCVSVSYSSYTKQLQVGLGGSLKVTSGSCPESS</sequence>
<dbReference type="GO" id="GO:0005886">
    <property type="term" value="C:plasma membrane"/>
    <property type="evidence" value="ECO:0007669"/>
    <property type="project" value="UniProtKB-SubCell"/>
</dbReference>
<organism evidence="13">
    <name type="scientific">Shewanella sp. (strain MR-7)</name>
    <dbReference type="NCBI Taxonomy" id="60481"/>
    <lineage>
        <taxon>Bacteria</taxon>
        <taxon>Pseudomonadati</taxon>
        <taxon>Pseudomonadota</taxon>
        <taxon>Gammaproteobacteria</taxon>
        <taxon>Alteromonadales</taxon>
        <taxon>Shewanellaceae</taxon>
        <taxon>Shewanella</taxon>
    </lineage>
</organism>
<dbReference type="InterPro" id="IPR012902">
    <property type="entry name" value="N_methyl_site"/>
</dbReference>
<evidence type="ECO:0000313" key="13">
    <source>
        <dbReference type="EMBL" id="ABI44153.1"/>
    </source>
</evidence>
<dbReference type="Pfam" id="PF07963">
    <property type="entry name" value="N_methyl"/>
    <property type="match status" value="1"/>
</dbReference>
<reference evidence="13" key="1">
    <citation type="submission" date="2006-08" db="EMBL/GenBank/DDBJ databases">
        <title>Complete sequence of Chromosome1 of Shewanella sp. MR-7.</title>
        <authorList>
            <consortium name="US DOE Joint Genome Institute"/>
            <person name="Copeland A."/>
            <person name="Lucas S."/>
            <person name="Lapidus A."/>
            <person name="Barry K."/>
            <person name="Detter J.C."/>
            <person name="Glavina del Rio T."/>
            <person name="Hammon N."/>
            <person name="Israni S."/>
            <person name="Dalin E."/>
            <person name="Tice H."/>
            <person name="Pitluck S."/>
            <person name="Kiss H."/>
            <person name="Brettin T."/>
            <person name="Bruce D."/>
            <person name="Han C."/>
            <person name="Tapia R."/>
            <person name="Gilna P."/>
            <person name="Schmutz J."/>
            <person name="Larimer F."/>
            <person name="Land M."/>
            <person name="Hauser L."/>
            <person name="Kyrpides N."/>
            <person name="Mikhailova N."/>
            <person name="Nealson K."/>
            <person name="Konstantinidis K."/>
            <person name="Klappenbach J."/>
            <person name="Tiedje J."/>
            <person name="Richardson P."/>
        </authorList>
    </citation>
    <scope>NUCLEOTIDE SEQUENCE</scope>
    <source>
        <strain evidence="13">MR-7</strain>
    </source>
</reference>
<evidence type="ECO:0000256" key="7">
    <source>
        <dbReference type="ARBA" id="ARBA00022989"/>
    </source>
</evidence>
<keyword evidence="5" id="KW-0997">Cell inner membrane</keyword>
<evidence type="ECO:0000256" key="3">
    <source>
        <dbReference type="ARBA" id="ARBA00022475"/>
    </source>
</evidence>
<feature type="transmembrane region" description="Helical" evidence="11">
    <location>
        <begin position="6"/>
        <end position="29"/>
    </location>
</feature>
<evidence type="ECO:0000256" key="1">
    <source>
        <dbReference type="ARBA" id="ARBA00004377"/>
    </source>
</evidence>
<dbReference type="InterPro" id="IPR045584">
    <property type="entry name" value="Pilin-like"/>
</dbReference>
<proteinExistence type="inferred from homology"/>